<evidence type="ECO:0000256" key="2">
    <source>
        <dbReference type="ARBA" id="ARBA00022679"/>
    </source>
</evidence>
<dbReference type="EnsemblMetazoa" id="CapteT129666">
    <property type="protein sequence ID" value="CapteP129666"/>
    <property type="gene ID" value="CapteG129666"/>
</dbReference>
<reference evidence="4 6" key="2">
    <citation type="journal article" date="2013" name="Nature">
        <title>Insights into bilaterian evolution from three spiralian genomes.</title>
        <authorList>
            <person name="Simakov O."/>
            <person name="Marletaz F."/>
            <person name="Cho S.J."/>
            <person name="Edsinger-Gonzales E."/>
            <person name="Havlak P."/>
            <person name="Hellsten U."/>
            <person name="Kuo D.H."/>
            <person name="Larsson T."/>
            <person name="Lv J."/>
            <person name="Arendt D."/>
            <person name="Savage R."/>
            <person name="Osoegawa K."/>
            <person name="de Jong P."/>
            <person name="Grimwood J."/>
            <person name="Chapman J.A."/>
            <person name="Shapiro H."/>
            <person name="Aerts A."/>
            <person name="Otillar R.P."/>
            <person name="Terry A.Y."/>
            <person name="Boore J.L."/>
            <person name="Grigoriev I.V."/>
            <person name="Lindberg D.R."/>
            <person name="Seaver E.C."/>
            <person name="Weisblat D.A."/>
            <person name="Putnam N.H."/>
            <person name="Rokhsar D.S."/>
        </authorList>
    </citation>
    <scope>NUCLEOTIDE SEQUENCE</scope>
    <source>
        <strain evidence="4 6">I ESC-2004</strain>
    </source>
</reference>
<keyword evidence="6" id="KW-1185">Reference proteome</keyword>
<dbReference type="InterPro" id="IPR027417">
    <property type="entry name" value="P-loop_NTPase"/>
</dbReference>
<dbReference type="PANTHER" id="PTHR11783">
    <property type="entry name" value="SULFOTRANSFERASE SULT"/>
    <property type="match status" value="1"/>
</dbReference>
<dbReference type="InterPro" id="IPR000863">
    <property type="entry name" value="Sulfotransferase_dom"/>
</dbReference>
<dbReference type="EMBL" id="KB309310">
    <property type="protein sequence ID" value="ELT94789.1"/>
    <property type="molecule type" value="Genomic_DNA"/>
</dbReference>
<name>R7TMC9_CAPTE</name>
<reference evidence="5" key="3">
    <citation type="submission" date="2015-06" db="UniProtKB">
        <authorList>
            <consortium name="EnsemblMetazoa"/>
        </authorList>
    </citation>
    <scope>IDENTIFICATION</scope>
</reference>
<proteinExistence type="inferred from homology"/>
<dbReference type="EMBL" id="AMQN01012120">
    <property type="status" value="NOT_ANNOTATED_CDS"/>
    <property type="molecule type" value="Genomic_DNA"/>
</dbReference>
<dbReference type="Pfam" id="PF00685">
    <property type="entry name" value="Sulfotransfer_1"/>
    <property type="match status" value="1"/>
</dbReference>
<evidence type="ECO:0000259" key="3">
    <source>
        <dbReference type="Pfam" id="PF00685"/>
    </source>
</evidence>
<dbReference type="HOGENOM" id="CLU_027239_6_1_1"/>
<evidence type="ECO:0000256" key="1">
    <source>
        <dbReference type="ARBA" id="ARBA00005771"/>
    </source>
</evidence>
<feature type="non-terminal residue" evidence="4">
    <location>
        <position position="1"/>
    </location>
</feature>
<sequence>LQDLESRPSPRLYHTHLAYNMLPKGCQQGECKIIYIMRNGKDVAVSFYEMHKMYPPFGYYSGSWKEFFYAFLKGEVCFGSWMTHVKGWWEQKDKSHILFVSYEDMIENLPREVKRIVDFLGKEKTPVEIDGIVEKCTFHSMRDNPSATYDGLHESIDTQKTSFLRKGKVADWKCHMTVEDSDFFDVLYEDKMATSGPPLRFELMTQE</sequence>
<gene>
    <name evidence="4" type="ORF">CAPTEDRAFT_129666</name>
</gene>
<dbReference type="OMA" id="CEGGSHY"/>
<keyword evidence="2" id="KW-0808">Transferase</keyword>
<evidence type="ECO:0000313" key="6">
    <source>
        <dbReference type="Proteomes" id="UP000014760"/>
    </source>
</evidence>
<dbReference type="SUPFAM" id="SSF52540">
    <property type="entry name" value="P-loop containing nucleoside triphosphate hydrolases"/>
    <property type="match status" value="1"/>
</dbReference>
<reference evidence="6" key="1">
    <citation type="submission" date="2012-12" db="EMBL/GenBank/DDBJ databases">
        <authorList>
            <person name="Hellsten U."/>
            <person name="Grimwood J."/>
            <person name="Chapman J.A."/>
            <person name="Shapiro H."/>
            <person name="Aerts A."/>
            <person name="Otillar R.P."/>
            <person name="Terry A.Y."/>
            <person name="Boore J.L."/>
            <person name="Simakov O."/>
            <person name="Marletaz F."/>
            <person name="Cho S.-J."/>
            <person name="Edsinger-Gonzales E."/>
            <person name="Havlak P."/>
            <person name="Kuo D.-H."/>
            <person name="Larsson T."/>
            <person name="Lv J."/>
            <person name="Arendt D."/>
            <person name="Savage R."/>
            <person name="Osoegawa K."/>
            <person name="de Jong P."/>
            <person name="Lindberg D.R."/>
            <person name="Seaver E.C."/>
            <person name="Weisblat D.A."/>
            <person name="Putnam N.H."/>
            <person name="Grigoriev I.V."/>
            <person name="Rokhsar D.S."/>
        </authorList>
    </citation>
    <scope>NUCLEOTIDE SEQUENCE</scope>
    <source>
        <strain evidence="6">I ESC-2004</strain>
    </source>
</reference>
<comment type="similarity">
    <text evidence="1">Belongs to the sulfotransferase 1 family.</text>
</comment>
<accession>R7TMC9</accession>
<evidence type="ECO:0000313" key="5">
    <source>
        <dbReference type="EnsemblMetazoa" id="CapteP129666"/>
    </source>
</evidence>
<dbReference type="GO" id="GO:0008146">
    <property type="term" value="F:sulfotransferase activity"/>
    <property type="evidence" value="ECO:0007669"/>
    <property type="project" value="InterPro"/>
</dbReference>
<organism evidence="4">
    <name type="scientific">Capitella teleta</name>
    <name type="common">Polychaete worm</name>
    <dbReference type="NCBI Taxonomy" id="283909"/>
    <lineage>
        <taxon>Eukaryota</taxon>
        <taxon>Metazoa</taxon>
        <taxon>Spiralia</taxon>
        <taxon>Lophotrochozoa</taxon>
        <taxon>Annelida</taxon>
        <taxon>Polychaeta</taxon>
        <taxon>Sedentaria</taxon>
        <taxon>Scolecida</taxon>
        <taxon>Capitellidae</taxon>
        <taxon>Capitella</taxon>
    </lineage>
</organism>
<dbReference type="AlphaFoldDB" id="R7TMC9"/>
<dbReference type="Proteomes" id="UP000014760">
    <property type="component" value="Unassembled WGS sequence"/>
</dbReference>
<dbReference type="Gene3D" id="3.40.50.300">
    <property type="entry name" value="P-loop containing nucleotide triphosphate hydrolases"/>
    <property type="match status" value="1"/>
</dbReference>
<feature type="domain" description="Sulfotransferase" evidence="3">
    <location>
        <begin position="3"/>
        <end position="195"/>
    </location>
</feature>
<evidence type="ECO:0000313" key="4">
    <source>
        <dbReference type="EMBL" id="ELT94789.1"/>
    </source>
</evidence>
<dbReference type="OrthoDB" id="205623at2759"/>
<protein>
    <recommendedName>
        <fullName evidence="3">Sulfotransferase domain-containing protein</fullName>
    </recommendedName>
</protein>